<dbReference type="FunFam" id="1.10.1520.10:FF:000009">
    <property type="entry name" value="Ribonuclease III domain-containing protein RNC1, chloroplastic"/>
    <property type="match status" value="1"/>
</dbReference>
<evidence type="ECO:0000256" key="10">
    <source>
        <dbReference type="ARBA" id="ARBA00057170"/>
    </source>
</evidence>
<dbReference type="SMART" id="SM00535">
    <property type="entry name" value="RIBOc"/>
    <property type="match status" value="1"/>
</dbReference>
<evidence type="ECO:0000256" key="8">
    <source>
        <dbReference type="ARBA" id="ARBA00023187"/>
    </source>
</evidence>
<evidence type="ECO:0000259" key="14">
    <source>
        <dbReference type="PROSITE" id="PS50142"/>
    </source>
</evidence>
<comment type="subunit">
    <text evidence="11">Interacts with RNA. Part of large ribonucleo-protein particles that contain CAF1 and/or CAF2.</text>
</comment>
<dbReference type="PROSITE" id="PS50142">
    <property type="entry name" value="RNASE_3_2"/>
    <property type="match status" value="1"/>
</dbReference>
<dbReference type="InterPro" id="IPR036389">
    <property type="entry name" value="RNase_III_sf"/>
</dbReference>
<organism evidence="15 16">
    <name type="scientific">Psophocarpus tetragonolobus</name>
    <name type="common">Winged bean</name>
    <name type="synonym">Dolichos tetragonolobus</name>
    <dbReference type="NCBI Taxonomy" id="3891"/>
    <lineage>
        <taxon>Eukaryota</taxon>
        <taxon>Viridiplantae</taxon>
        <taxon>Streptophyta</taxon>
        <taxon>Embryophyta</taxon>
        <taxon>Tracheophyta</taxon>
        <taxon>Spermatophyta</taxon>
        <taxon>Magnoliopsida</taxon>
        <taxon>eudicotyledons</taxon>
        <taxon>Gunneridae</taxon>
        <taxon>Pentapetalae</taxon>
        <taxon>rosids</taxon>
        <taxon>fabids</taxon>
        <taxon>Fabales</taxon>
        <taxon>Fabaceae</taxon>
        <taxon>Papilionoideae</taxon>
        <taxon>50 kb inversion clade</taxon>
        <taxon>NPAAA clade</taxon>
        <taxon>indigoferoid/millettioid clade</taxon>
        <taxon>Phaseoleae</taxon>
        <taxon>Psophocarpus</taxon>
    </lineage>
</organism>
<evidence type="ECO:0000256" key="5">
    <source>
        <dbReference type="ARBA" id="ARBA00022737"/>
    </source>
</evidence>
<evidence type="ECO:0000256" key="11">
    <source>
        <dbReference type="ARBA" id="ARBA00065223"/>
    </source>
</evidence>
<dbReference type="GO" id="GO:0008380">
    <property type="term" value="P:RNA splicing"/>
    <property type="evidence" value="ECO:0007669"/>
    <property type="project" value="UniProtKB-KW"/>
</dbReference>
<evidence type="ECO:0000313" key="15">
    <source>
        <dbReference type="EMBL" id="KAK7406471.1"/>
    </source>
</evidence>
<evidence type="ECO:0000256" key="3">
    <source>
        <dbReference type="ARBA" id="ARBA00022640"/>
    </source>
</evidence>
<evidence type="ECO:0000256" key="12">
    <source>
        <dbReference type="ARBA" id="ARBA00071225"/>
    </source>
</evidence>
<gene>
    <name evidence="15" type="ORF">VNO78_08097</name>
</gene>
<evidence type="ECO:0000256" key="9">
    <source>
        <dbReference type="ARBA" id="ARBA00023274"/>
    </source>
</evidence>
<sequence>MELSSSFVVSPPPKFSFSSSVSLAPFPMIRKSKSQNWHFRIVAVALEAQQEFPGNSPQRLLKELAERKKATSGKKGSPRRFILRPPIDDKKLAERFLNSPQLSLKSFPLLSSCLPGSALNNADKLWMDEYLLEAKQALGYSLEPSDTVPDDNPAKQFDSLLYLAFQHPSCDRTKARHVRSAHSRLSFLGHFVLELSLAEFFLQRYPRESPGPMRERVFSLIGKRSLPNWIKAATLHNLIFPFDHFDKIMLKDRDGPVKSVFWALFGAIYLCFGMPEVYRVLFEVFGMDPDAEDCQPKLRRQLEDVDYVSAEFEGKLSWQDIVAYKPPADALFEHPRLFRACVPPGMHRFRGNIWDYDTRPHVMKTLGYPLEMTDRIPEITEARNIELGLGLQLCFMHPSKFKFEHPRFCYERLEYVGQKIQDLVMAERLLMKHLDAPGLWLQERHRRLLMNKYCGRYLRAKHLHRVIIFDEKVQDTYEHNRRKRNPATTAVQQALHGLAYLVYGKRDVRRLMFEVFDFEQTQPKEVI</sequence>
<dbReference type="GO" id="GO:0009507">
    <property type="term" value="C:chloroplast"/>
    <property type="evidence" value="ECO:0007669"/>
    <property type="project" value="UniProtKB-SubCell"/>
</dbReference>
<dbReference type="PANTHER" id="PTHR11207">
    <property type="entry name" value="RIBONUCLEASE III"/>
    <property type="match status" value="1"/>
</dbReference>
<proteinExistence type="predicted"/>
<evidence type="ECO:0000313" key="16">
    <source>
        <dbReference type="Proteomes" id="UP001386955"/>
    </source>
</evidence>
<evidence type="ECO:0000256" key="13">
    <source>
        <dbReference type="ARBA" id="ARBA00075737"/>
    </source>
</evidence>
<dbReference type="GO" id="GO:0004525">
    <property type="term" value="F:ribonuclease III activity"/>
    <property type="evidence" value="ECO:0007669"/>
    <property type="project" value="InterPro"/>
</dbReference>
<protein>
    <recommendedName>
        <fullName evidence="12">Ribonuclease III domain-containing protein RNC1, chloroplastic</fullName>
    </recommendedName>
    <alternativeName>
        <fullName evidence="13">Chloroplast ribonuclease III domain protein</fullName>
    </alternativeName>
</protein>
<evidence type="ECO:0000256" key="2">
    <source>
        <dbReference type="ARBA" id="ARBA00022528"/>
    </source>
</evidence>
<comment type="caution">
    <text evidence="15">The sequence shown here is derived from an EMBL/GenBank/DDBJ whole genome shotgun (WGS) entry which is preliminary data.</text>
</comment>
<dbReference type="GO" id="GO:0005634">
    <property type="term" value="C:nucleus"/>
    <property type="evidence" value="ECO:0007669"/>
    <property type="project" value="TreeGrafter"/>
</dbReference>
<dbReference type="CDD" id="cd00593">
    <property type="entry name" value="RIBOc"/>
    <property type="match status" value="2"/>
</dbReference>
<name>A0AAN9SWK9_PSOTE</name>
<keyword evidence="4" id="KW-0507">mRNA processing</keyword>
<dbReference type="PANTHER" id="PTHR11207:SF34">
    <property type="entry name" value="RIBONUCLEASE III DOMAIN-CONTAINING PROTEIN RNC1, CHLOROPLASTIC"/>
    <property type="match status" value="1"/>
</dbReference>
<dbReference type="GO" id="GO:0003725">
    <property type="term" value="F:double-stranded RNA binding"/>
    <property type="evidence" value="ECO:0007669"/>
    <property type="project" value="TreeGrafter"/>
</dbReference>
<dbReference type="GO" id="GO:0010468">
    <property type="term" value="P:regulation of gene expression"/>
    <property type="evidence" value="ECO:0007669"/>
    <property type="project" value="TreeGrafter"/>
</dbReference>
<reference evidence="15 16" key="1">
    <citation type="submission" date="2024-01" db="EMBL/GenBank/DDBJ databases">
        <title>The genomes of 5 underutilized Papilionoideae crops provide insights into root nodulation and disease resistanc.</title>
        <authorList>
            <person name="Jiang F."/>
        </authorList>
    </citation>
    <scope>NUCLEOTIDE SEQUENCE [LARGE SCALE GENOMIC DNA]</scope>
    <source>
        <strain evidence="15">DUOXIRENSHENG_FW03</strain>
        <tissue evidence="15">Leaves</tissue>
    </source>
</reference>
<dbReference type="Proteomes" id="UP001386955">
    <property type="component" value="Unassembled WGS sequence"/>
</dbReference>
<dbReference type="GO" id="GO:0006397">
    <property type="term" value="P:mRNA processing"/>
    <property type="evidence" value="ECO:0007669"/>
    <property type="project" value="UniProtKB-KW"/>
</dbReference>
<dbReference type="InterPro" id="IPR000999">
    <property type="entry name" value="RNase_III_dom"/>
</dbReference>
<keyword evidence="2" id="KW-0150">Chloroplast</keyword>
<dbReference type="GO" id="GO:1990904">
    <property type="term" value="C:ribonucleoprotein complex"/>
    <property type="evidence" value="ECO:0007669"/>
    <property type="project" value="UniProtKB-KW"/>
</dbReference>
<keyword evidence="8" id="KW-0508">mRNA splicing</keyword>
<keyword evidence="16" id="KW-1185">Reference proteome</keyword>
<accession>A0AAN9SWK9</accession>
<dbReference type="EMBL" id="JAYMYS010000002">
    <property type="protein sequence ID" value="KAK7406471.1"/>
    <property type="molecule type" value="Genomic_DNA"/>
</dbReference>
<dbReference type="FunFam" id="1.10.1520.10:FF:000011">
    <property type="entry name" value="Ribonuclease III domain-containing protein RNC1, chloroplastic"/>
    <property type="match status" value="1"/>
</dbReference>
<evidence type="ECO:0000256" key="1">
    <source>
        <dbReference type="ARBA" id="ARBA00004229"/>
    </source>
</evidence>
<evidence type="ECO:0000256" key="7">
    <source>
        <dbReference type="ARBA" id="ARBA00022946"/>
    </source>
</evidence>
<evidence type="ECO:0000256" key="6">
    <source>
        <dbReference type="ARBA" id="ARBA00022884"/>
    </source>
</evidence>
<keyword evidence="6" id="KW-0694">RNA-binding</keyword>
<dbReference type="Pfam" id="PF00636">
    <property type="entry name" value="Ribonuclease_3"/>
    <property type="match status" value="1"/>
</dbReference>
<dbReference type="Gene3D" id="1.10.1520.10">
    <property type="entry name" value="Ribonuclease III domain"/>
    <property type="match status" value="2"/>
</dbReference>
<keyword evidence="7" id="KW-0809">Transit peptide</keyword>
<comment type="subcellular location">
    <subcellularLocation>
        <location evidence="1">Plastid</location>
        <location evidence="1">Chloroplast</location>
    </subcellularLocation>
</comment>
<keyword evidence="5" id="KW-0677">Repeat</keyword>
<keyword evidence="3" id="KW-0934">Plastid</keyword>
<comment type="function">
    <text evidence="10">Binds specific group II introns in chloroplasts and facilitates their splicing. Acts on both subgroup IIA and subgroup IIB introns. The substrates of the subgroup II also require the CRM domain proteins CAF1 or CAF2. Binds both single-stranded and double-stranded RNA non-specifically, but lacks endonuclease activity. Required for plastid ribosome biogenesis.</text>
</comment>
<evidence type="ECO:0000256" key="4">
    <source>
        <dbReference type="ARBA" id="ARBA00022664"/>
    </source>
</evidence>
<keyword evidence="9" id="KW-0687">Ribonucleoprotein</keyword>
<dbReference type="AlphaFoldDB" id="A0AAN9SWK9"/>
<feature type="domain" description="RNase III" evidence="14">
    <location>
        <begin position="131"/>
        <end position="273"/>
    </location>
</feature>
<dbReference type="SUPFAM" id="SSF69065">
    <property type="entry name" value="RNase III domain-like"/>
    <property type="match status" value="2"/>
</dbReference>